<accession>A0ACB8DBN5</accession>
<sequence>MGPPLVLPQKSSSTDSMHLVKKFYTPRCLDRPPRKLSLSLARLYPSKCDITAVKYAANHTDQRHMSAASAAK</sequence>
<protein>
    <submittedName>
        <fullName evidence="1">Uncharacterized protein</fullName>
    </submittedName>
</protein>
<keyword evidence="2" id="KW-1185">Reference proteome</keyword>
<evidence type="ECO:0000313" key="2">
    <source>
        <dbReference type="Proteomes" id="UP000821865"/>
    </source>
</evidence>
<gene>
    <name evidence="1" type="ORF">HPB49_008205</name>
</gene>
<dbReference type="Proteomes" id="UP000821865">
    <property type="component" value="Chromosome 2"/>
</dbReference>
<dbReference type="EMBL" id="CM023471">
    <property type="protein sequence ID" value="KAH7965455.1"/>
    <property type="molecule type" value="Genomic_DNA"/>
</dbReference>
<name>A0ACB8DBN5_DERSI</name>
<comment type="caution">
    <text evidence="1">The sequence shown here is derived from an EMBL/GenBank/DDBJ whole genome shotgun (WGS) entry which is preliminary data.</text>
</comment>
<reference evidence="1" key="1">
    <citation type="submission" date="2020-05" db="EMBL/GenBank/DDBJ databases">
        <title>Large-scale comparative analyses of tick genomes elucidate their genetic diversity and vector capacities.</title>
        <authorList>
            <person name="Jia N."/>
            <person name="Wang J."/>
            <person name="Shi W."/>
            <person name="Du L."/>
            <person name="Sun Y."/>
            <person name="Zhan W."/>
            <person name="Jiang J."/>
            <person name="Wang Q."/>
            <person name="Zhang B."/>
            <person name="Ji P."/>
            <person name="Sakyi L.B."/>
            <person name="Cui X."/>
            <person name="Yuan T."/>
            <person name="Jiang B."/>
            <person name="Yang W."/>
            <person name="Lam T.T.-Y."/>
            <person name="Chang Q."/>
            <person name="Ding S."/>
            <person name="Wang X."/>
            <person name="Zhu J."/>
            <person name="Ruan X."/>
            <person name="Zhao L."/>
            <person name="Wei J."/>
            <person name="Que T."/>
            <person name="Du C."/>
            <person name="Cheng J."/>
            <person name="Dai P."/>
            <person name="Han X."/>
            <person name="Huang E."/>
            <person name="Gao Y."/>
            <person name="Liu J."/>
            <person name="Shao H."/>
            <person name="Ye R."/>
            <person name="Li L."/>
            <person name="Wei W."/>
            <person name="Wang X."/>
            <person name="Wang C."/>
            <person name="Yang T."/>
            <person name="Huo Q."/>
            <person name="Li W."/>
            <person name="Guo W."/>
            <person name="Chen H."/>
            <person name="Zhou L."/>
            <person name="Ni X."/>
            <person name="Tian J."/>
            <person name="Zhou Y."/>
            <person name="Sheng Y."/>
            <person name="Liu T."/>
            <person name="Pan Y."/>
            <person name="Xia L."/>
            <person name="Li J."/>
            <person name="Zhao F."/>
            <person name="Cao W."/>
        </authorList>
    </citation>
    <scope>NUCLEOTIDE SEQUENCE</scope>
    <source>
        <strain evidence="1">Dsil-2018</strain>
    </source>
</reference>
<evidence type="ECO:0000313" key="1">
    <source>
        <dbReference type="EMBL" id="KAH7965455.1"/>
    </source>
</evidence>
<organism evidence="1 2">
    <name type="scientific">Dermacentor silvarum</name>
    <name type="common">Tick</name>
    <dbReference type="NCBI Taxonomy" id="543639"/>
    <lineage>
        <taxon>Eukaryota</taxon>
        <taxon>Metazoa</taxon>
        <taxon>Ecdysozoa</taxon>
        <taxon>Arthropoda</taxon>
        <taxon>Chelicerata</taxon>
        <taxon>Arachnida</taxon>
        <taxon>Acari</taxon>
        <taxon>Parasitiformes</taxon>
        <taxon>Ixodida</taxon>
        <taxon>Ixodoidea</taxon>
        <taxon>Ixodidae</taxon>
        <taxon>Rhipicephalinae</taxon>
        <taxon>Dermacentor</taxon>
    </lineage>
</organism>
<proteinExistence type="predicted"/>